<reference evidence="1 2" key="1">
    <citation type="submission" date="2009-10" db="EMBL/GenBank/DDBJ databases">
        <authorList>
            <consortium name="Los Alamos National Laboratory (LANL)"/>
            <consortium name="National Microbial Pathogen Data Resource (NMPDR)"/>
            <person name="Saunders E.H."/>
            <person name="Munk A.C."/>
            <person name="Tapia R."/>
            <person name="Green L."/>
            <person name="Rogers Y."/>
            <person name="Detter J.C."/>
            <person name="Bruce D."/>
            <person name="Brettin T.S."/>
            <person name="Colwell R.R."/>
            <person name="Huq A."/>
            <person name="Grim C.J."/>
            <person name="Hasan N.A."/>
            <person name="Bartels D."/>
            <person name="Vonstein V."/>
        </authorList>
    </citation>
    <scope>NUCLEOTIDE SEQUENCE [LARGE SCALE GENOMIC DNA]</scope>
    <source>
        <strain evidence="1 2">CIP 101886</strain>
    </source>
</reference>
<comment type="caution">
    <text evidence="1">The sequence shown here is derived from an EMBL/GenBank/DDBJ whole genome shotgun (WGS) entry which is preliminary data.</text>
</comment>
<proteinExistence type="predicted"/>
<sequence length="47" mass="5293">MLTLFIASMLREWEARMLELFLENASLAQDMTTPDVSDAQPSSDAVF</sequence>
<organism evidence="1 2">
    <name type="scientific">Grimontia hollisae CIP 101886</name>
    <dbReference type="NCBI Taxonomy" id="675812"/>
    <lineage>
        <taxon>Bacteria</taxon>
        <taxon>Pseudomonadati</taxon>
        <taxon>Pseudomonadota</taxon>
        <taxon>Gammaproteobacteria</taxon>
        <taxon>Vibrionales</taxon>
        <taxon>Vibrionaceae</taxon>
        <taxon>Grimontia</taxon>
    </lineage>
</organism>
<dbReference type="EMBL" id="ADAQ01000010">
    <property type="protein sequence ID" value="EEY73199.1"/>
    <property type="molecule type" value="Genomic_DNA"/>
</dbReference>
<protein>
    <submittedName>
        <fullName evidence="1">Uncharacterized protein</fullName>
    </submittedName>
</protein>
<keyword evidence="2" id="KW-1185">Reference proteome</keyword>
<evidence type="ECO:0000313" key="1">
    <source>
        <dbReference type="EMBL" id="EEY73199.1"/>
    </source>
</evidence>
<dbReference type="AlphaFoldDB" id="D0I5N5"/>
<name>D0I5N5_GRIHO</name>
<gene>
    <name evidence="1" type="ORF">VHA_001052</name>
</gene>
<dbReference type="Proteomes" id="UP000003604">
    <property type="component" value="Unassembled WGS sequence"/>
</dbReference>
<accession>D0I5N5</accession>
<evidence type="ECO:0000313" key="2">
    <source>
        <dbReference type="Proteomes" id="UP000003604"/>
    </source>
</evidence>